<reference evidence="2 3" key="1">
    <citation type="submission" date="2019-03" db="EMBL/GenBank/DDBJ databases">
        <title>Single cell metagenomics reveals metabolic interactions within the superorganism composed of flagellate Streblomastix strix and complex community of Bacteroidetes bacteria on its surface.</title>
        <authorList>
            <person name="Treitli S.C."/>
            <person name="Kolisko M."/>
            <person name="Husnik F."/>
            <person name="Keeling P."/>
            <person name="Hampl V."/>
        </authorList>
    </citation>
    <scope>NUCLEOTIDE SEQUENCE [LARGE SCALE GENOMIC DNA]</scope>
    <source>
        <strain evidence="2">ST1C</strain>
    </source>
</reference>
<evidence type="ECO:0000313" key="3">
    <source>
        <dbReference type="Proteomes" id="UP000324800"/>
    </source>
</evidence>
<accession>A0A5J4UB94</accession>
<dbReference type="Gene3D" id="1.10.510.10">
    <property type="entry name" value="Transferase(Phosphotransferase) domain 1"/>
    <property type="match status" value="1"/>
</dbReference>
<dbReference type="GO" id="GO:0004672">
    <property type="term" value="F:protein kinase activity"/>
    <property type="evidence" value="ECO:0007669"/>
    <property type="project" value="InterPro"/>
</dbReference>
<evidence type="ECO:0000259" key="1">
    <source>
        <dbReference type="PROSITE" id="PS50011"/>
    </source>
</evidence>
<dbReference type="PROSITE" id="PS50011">
    <property type="entry name" value="PROTEIN_KINASE_DOM"/>
    <property type="match status" value="1"/>
</dbReference>
<organism evidence="2 3">
    <name type="scientific">Streblomastix strix</name>
    <dbReference type="NCBI Taxonomy" id="222440"/>
    <lineage>
        <taxon>Eukaryota</taxon>
        <taxon>Metamonada</taxon>
        <taxon>Preaxostyla</taxon>
        <taxon>Oxymonadida</taxon>
        <taxon>Streblomastigidae</taxon>
        <taxon>Streblomastix</taxon>
    </lineage>
</organism>
<dbReference type="SUPFAM" id="SSF56112">
    <property type="entry name" value="Protein kinase-like (PK-like)"/>
    <property type="match status" value="1"/>
</dbReference>
<dbReference type="GO" id="GO:0005524">
    <property type="term" value="F:ATP binding"/>
    <property type="evidence" value="ECO:0007669"/>
    <property type="project" value="InterPro"/>
</dbReference>
<comment type="caution">
    <text evidence="2">The sequence shown here is derived from an EMBL/GenBank/DDBJ whole genome shotgun (WGS) entry which is preliminary data.</text>
</comment>
<protein>
    <recommendedName>
        <fullName evidence="1">Protein kinase domain-containing protein</fullName>
    </recommendedName>
</protein>
<dbReference type="InterPro" id="IPR000719">
    <property type="entry name" value="Prot_kinase_dom"/>
</dbReference>
<dbReference type="InterPro" id="IPR050235">
    <property type="entry name" value="CK1_Ser-Thr_kinase"/>
</dbReference>
<dbReference type="InterPro" id="IPR011009">
    <property type="entry name" value="Kinase-like_dom_sf"/>
</dbReference>
<feature type="domain" description="Protein kinase" evidence="1">
    <location>
        <begin position="25"/>
        <end position="371"/>
    </location>
</feature>
<gene>
    <name evidence="2" type="ORF">EZS28_036397</name>
</gene>
<dbReference type="EMBL" id="SNRW01017704">
    <property type="protein sequence ID" value="KAA6368076.1"/>
    <property type="molecule type" value="Genomic_DNA"/>
</dbReference>
<name>A0A5J4UB94_9EUKA</name>
<evidence type="ECO:0000313" key="2">
    <source>
        <dbReference type="EMBL" id="KAA6368076.1"/>
    </source>
</evidence>
<proteinExistence type="predicted"/>
<feature type="non-terminal residue" evidence="2">
    <location>
        <position position="371"/>
    </location>
</feature>
<dbReference type="AlphaFoldDB" id="A0A5J4UB94"/>
<dbReference type="PANTHER" id="PTHR11909">
    <property type="entry name" value="CASEIN KINASE-RELATED"/>
    <property type="match status" value="1"/>
</dbReference>
<sequence>MEADQELAEAQQNPIFIGETVGQIFIIERLLVADKQTTVFISSSKRSSEAKHVAIKVKPIKIGQITLINDISVLKIIGGQEHFAKFYDSGTYKNNMYLAMELLGPTLNDITQLPQINGLDISSVVKIGIYGLDALAVLHNSGLSHGSINSDKFAIGYTKDLIGNLYLFGFGKSMKFDNLKKDKQNAKVKLIQKDLHCFLKMILSLYCGLDEDQIDQFFGDDDKFNANDEYLSWVYKFEEEINKINYNYIGHYSELEQIIKSIAGKDFSYQNKPFEWEVEYDQLFKQTLFLQKRMSQSRQEFLLQQVNELKNMNGQANQKQNKQSQILNVLQSMPSKEAVKVDISSLGLFKIQPKINRVVQREEYESIGQQR</sequence>
<dbReference type="Proteomes" id="UP000324800">
    <property type="component" value="Unassembled WGS sequence"/>
</dbReference>